<feature type="domain" description="Transglutaminase-like" evidence="2">
    <location>
        <begin position="287"/>
        <end position="375"/>
    </location>
</feature>
<sequence length="646" mass="72799">MLKKLFCCKPIYFAALFCISFLTTNAQSTKIGKELYQASAIPDSLKTEANSVVRYSSDVLVVKGAGRATKKHHSIITVLNEKGDDDAMQVLFYDRKFNSVGSFLMTVYNAAGLPLKKYHKSDMYDRAAVDGISIVTDDRLLAIKHTIASYPCTIELEYEKSLNSYLSLGSWVIQQPEKAVEFAEYIVQVSPETGFRFQNKNTKVAPIKTSDGILDTYIWKVANLKAAKPEDDALDWQITPRVIFAANQFQFDGIPGDFSTWQNYGKWHLALNQYASDLNPARVQEIQQMTADLKTDKEKARFLYEYMQHNIRYVSVQLGIGGLKPFAASFVDQKKYGDCKAMSNYMSALLQAVNIPSHYAIVNAGTNAEPADERFPNSAFNHVILCVPLKGDTTWLECTSSTQPFGKLGSFTENRRALLVTANGGLLVNTPKSTADDNQLNSDVQIKLNADGSAKVKMKLIGTGGYRETYVDLASAKLDEQKESLLRLYRIKQPILFNLTAAEDKNGLKEIDLDLEYDKFYEIAAGNKQFYRPRAFDLWSITCPPLDKRKTDYYFNYPMQKLCTTLIDLPEGFEVESLPANQTLKFTYGNYEVQYVYDTAKNQVKSVAKFNLNSQVIPAAKYTEMQQYMDNIAAAQNKKLVIRKKA</sequence>
<feature type="domain" description="DUF3857" evidence="3">
    <location>
        <begin position="66"/>
        <end position="227"/>
    </location>
</feature>
<evidence type="ECO:0000259" key="2">
    <source>
        <dbReference type="Pfam" id="PF01841"/>
    </source>
</evidence>
<evidence type="ECO:0000256" key="1">
    <source>
        <dbReference type="SAM" id="SignalP"/>
    </source>
</evidence>
<dbReference type="Pfam" id="PF12969">
    <property type="entry name" value="DUF3857"/>
    <property type="match status" value="1"/>
</dbReference>
<name>A0A563UE78_9SPHI</name>
<dbReference type="OrthoDB" id="8595007at2"/>
<dbReference type="Gene3D" id="2.60.40.3140">
    <property type="match status" value="1"/>
</dbReference>
<dbReference type="AlphaFoldDB" id="A0A563UE78"/>
<evidence type="ECO:0000313" key="5">
    <source>
        <dbReference type="Proteomes" id="UP000320042"/>
    </source>
</evidence>
<dbReference type="Pfam" id="PF01841">
    <property type="entry name" value="Transglut_core"/>
    <property type="match status" value="1"/>
</dbReference>
<keyword evidence="5" id="KW-1185">Reference proteome</keyword>
<gene>
    <name evidence="4" type="ORF">FPZ43_07360</name>
</gene>
<feature type="chain" id="PRO_5022208672" evidence="1">
    <location>
        <begin position="27"/>
        <end position="646"/>
    </location>
</feature>
<accession>A0A563UE78</accession>
<evidence type="ECO:0000259" key="3">
    <source>
        <dbReference type="Pfam" id="PF12969"/>
    </source>
</evidence>
<dbReference type="InterPro" id="IPR002931">
    <property type="entry name" value="Transglutaminase-like"/>
</dbReference>
<protein>
    <submittedName>
        <fullName evidence="4">DUF3857 domain-containing protein</fullName>
    </submittedName>
</protein>
<dbReference type="SUPFAM" id="SSF54001">
    <property type="entry name" value="Cysteine proteinases"/>
    <property type="match status" value="1"/>
</dbReference>
<reference evidence="4 5" key="1">
    <citation type="submission" date="2019-07" db="EMBL/GenBank/DDBJ databases">
        <authorList>
            <person name="Kim J."/>
        </authorList>
    </citation>
    <scope>NUCLEOTIDE SEQUENCE [LARGE SCALE GENOMIC DNA]</scope>
    <source>
        <strain evidence="5">dk17</strain>
    </source>
</reference>
<dbReference type="InterPro" id="IPR024618">
    <property type="entry name" value="DUF3857"/>
</dbReference>
<dbReference type="Proteomes" id="UP000320042">
    <property type="component" value="Unassembled WGS sequence"/>
</dbReference>
<dbReference type="RefSeq" id="WP_146381227.1">
    <property type="nucleotide sequence ID" value="NZ_VOEJ01000003.1"/>
</dbReference>
<proteinExistence type="predicted"/>
<feature type="signal peptide" evidence="1">
    <location>
        <begin position="1"/>
        <end position="26"/>
    </location>
</feature>
<dbReference type="Gene3D" id="3.10.620.30">
    <property type="match status" value="1"/>
</dbReference>
<comment type="caution">
    <text evidence="4">The sequence shown here is derived from an EMBL/GenBank/DDBJ whole genome shotgun (WGS) entry which is preliminary data.</text>
</comment>
<keyword evidence="1" id="KW-0732">Signal</keyword>
<dbReference type="Gene3D" id="2.60.120.1130">
    <property type="match status" value="1"/>
</dbReference>
<dbReference type="InterPro" id="IPR038765">
    <property type="entry name" value="Papain-like_cys_pep_sf"/>
</dbReference>
<evidence type="ECO:0000313" key="4">
    <source>
        <dbReference type="EMBL" id="TWR29672.1"/>
    </source>
</evidence>
<organism evidence="4 5">
    <name type="scientific">Mucilaginibacter pallidiroseus</name>
    <dbReference type="NCBI Taxonomy" id="2599295"/>
    <lineage>
        <taxon>Bacteria</taxon>
        <taxon>Pseudomonadati</taxon>
        <taxon>Bacteroidota</taxon>
        <taxon>Sphingobacteriia</taxon>
        <taxon>Sphingobacteriales</taxon>
        <taxon>Sphingobacteriaceae</taxon>
        <taxon>Mucilaginibacter</taxon>
    </lineage>
</organism>
<dbReference type="EMBL" id="VOEJ01000003">
    <property type="protein sequence ID" value="TWR29672.1"/>
    <property type="molecule type" value="Genomic_DNA"/>
</dbReference>